<dbReference type="InterPro" id="IPR023982">
    <property type="entry name" value="CHP04029_CMD-like"/>
</dbReference>
<keyword evidence="3" id="KW-1185">Reference proteome</keyword>
<dbReference type="NCBIfam" id="TIGR04029">
    <property type="entry name" value="CMD_Avi_7170"/>
    <property type="match status" value="1"/>
</dbReference>
<dbReference type="Proteomes" id="UP000626026">
    <property type="component" value="Unassembled WGS sequence"/>
</dbReference>
<accession>A0ABR7RMQ6</accession>
<gene>
    <name evidence="2" type="ORF">IBL26_13685</name>
</gene>
<dbReference type="Gene3D" id="1.20.1290.10">
    <property type="entry name" value="AhpD-like"/>
    <property type="match status" value="1"/>
</dbReference>
<evidence type="ECO:0000313" key="2">
    <source>
        <dbReference type="EMBL" id="MBC9207891.1"/>
    </source>
</evidence>
<evidence type="ECO:0000313" key="3">
    <source>
        <dbReference type="Proteomes" id="UP000626026"/>
    </source>
</evidence>
<feature type="region of interest" description="Disordered" evidence="1">
    <location>
        <begin position="100"/>
        <end position="119"/>
    </location>
</feature>
<evidence type="ECO:0000256" key="1">
    <source>
        <dbReference type="SAM" id="MobiDB-lite"/>
    </source>
</evidence>
<proteinExistence type="predicted"/>
<sequence>MASTPDVIDLLAGITPGSALDTIRAARQQARDNAQASYLALFEPVDTAEASLQERFAVACFVAGLHAQAPETTFYRDGLAKVARDPSLPDAIDAEITRGQAEGPTGHFPAGPLSAEDSEGTAYRIPDDSRARLGNRLAAALEHAHMLVIHPRDASADALQALLSAGWSATGIVTLSQLVAFLTFQLRVIHGLRIMAKTAPHSA</sequence>
<dbReference type="SUPFAM" id="SSF69118">
    <property type="entry name" value="AhpD-like"/>
    <property type="match status" value="1"/>
</dbReference>
<dbReference type="EMBL" id="JACTVA010000023">
    <property type="protein sequence ID" value="MBC9207891.1"/>
    <property type="molecule type" value="Genomic_DNA"/>
</dbReference>
<comment type="caution">
    <text evidence="2">The sequence shown here is derived from an EMBL/GenBank/DDBJ whole genome shotgun (WGS) entry which is preliminary data.</text>
</comment>
<dbReference type="RefSeq" id="WP_187785054.1">
    <property type="nucleotide sequence ID" value="NZ_JACTVA010000023.1"/>
</dbReference>
<dbReference type="InterPro" id="IPR029032">
    <property type="entry name" value="AhpD-like"/>
</dbReference>
<organism evidence="2 3">
    <name type="scientific">Teichococcus aerophilus</name>
    <dbReference type="NCBI Taxonomy" id="1224513"/>
    <lineage>
        <taxon>Bacteria</taxon>
        <taxon>Pseudomonadati</taxon>
        <taxon>Pseudomonadota</taxon>
        <taxon>Alphaproteobacteria</taxon>
        <taxon>Acetobacterales</taxon>
        <taxon>Roseomonadaceae</taxon>
        <taxon>Roseomonas</taxon>
    </lineage>
</organism>
<reference evidence="2 3" key="1">
    <citation type="journal article" date="2013" name="Int. J. Syst. Evol. Microbiol.">
        <title>Roseomonas aerophila sp. nov., isolated from air.</title>
        <authorList>
            <person name="Kim S.J."/>
            <person name="Weon H.Y."/>
            <person name="Ahn J.H."/>
            <person name="Hong S.B."/>
            <person name="Seok S.J."/>
            <person name="Whang K.S."/>
            <person name="Kwon S.W."/>
        </authorList>
    </citation>
    <scope>NUCLEOTIDE SEQUENCE [LARGE SCALE GENOMIC DNA]</scope>
    <source>
        <strain evidence="2 3">NBRC 108923</strain>
    </source>
</reference>
<protein>
    <submittedName>
        <fullName evidence="2">CMD domain protein</fullName>
    </submittedName>
</protein>
<name>A0ABR7RMQ6_9PROT</name>